<dbReference type="PANTHER" id="PTHR13292">
    <property type="entry name" value="AUTOPHAGY-RELATED PROTEIN 101"/>
    <property type="match status" value="1"/>
</dbReference>
<keyword evidence="6" id="KW-1185">Reference proteome</keyword>
<evidence type="ECO:0000256" key="3">
    <source>
        <dbReference type="ARBA" id="ARBA00023006"/>
    </source>
</evidence>
<name>A0AA48I1Z4_9TREE</name>
<feature type="region of interest" description="Disordered" evidence="4">
    <location>
        <begin position="189"/>
        <end position="218"/>
    </location>
</feature>
<dbReference type="GO" id="GO:0000407">
    <property type="term" value="C:phagophore assembly site"/>
    <property type="evidence" value="ECO:0007669"/>
    <property type="project" value="TreeGrafter"/>
</dbReference>
<evidence type="ECO:0000256" key="2">
    <source>
        <dbReference type="ARBA" id="ARBA00018874"/>
    </source>
</evidence>
<proteinExistence type="inferred from homology"/>
<dbReference type="Proteomes" id="UP001233271">
    <property type="component" value="Chromosome 1"/>
</dbReference>
<dbReference type="GO" id="GO:0000045">
    <property type="term" value="P:autophagosome assembly"/>
    <property type="evidence" value="ECO:0007669"/>
    <property type="project" value="TreeGrafter"/>
</dbReference>
<dbReference type="EMBL" id="AP028212">
    <property type="protein sequence ID" value="BEI88094.1"/>
    <property type="molecule type" value="Genomic_DNA"/>
</dbReference>
<evidence type="ECO:0000313" key="6">
    <source>
        <dbReference type="Proteomes" id="UP001233271"/>
    </source>
</evidence>
<gene>
    <name evidence="5" type="ORF">CcaverHIS019_0108120</name>
</gene>
<dbReference type="GeneID" id="85491965"/>
<accession>A0AA48I1Z4</accession>
<evidence type="ECO:0000313" key="5">
    <source>
        <dbReference type="EMBL" id="BEI88094.1"/>
    </source>
</evidence>
<dbReference type="InterPro" id="IPR012445">
    <property type="entry name" value="ATG101"/>
</dbReference>
<comment type="similarity">
    <text evidence="1">Belongs to the ATG101 family.</text>
</comment>
<dbReference type="PANTHER" id="PTHR13292:SF0">
    <property type="entry name" value="AUTOPHAGY-RELATED PROTEIN 101"/>
    <property type="match status" value="1"/>
</dbReference>
<protein>
    <recommendedName>
        <fullName evidence="2">Autophagy-related protein 101</fullName>
    </recommendedName>
</protein>
<dbReference type="GO" id="GO:0019901">
    <property type="term" value="F:protein kinase binding"/>
    <property type="evidence" value="ECO:0007669"/>
    <property type="project" value="TreeGrafter"/>
</dbReference>
<dbReference type="RefSeq" id="XP_060453360.1">
    <property type="nucleotide sequence ID" value="XM_060604112.1"/>
</dbReference>
<dbReference type="Pfam" id="PF07855">
    <property type="entry name" value="ATG101"/>
    <property type="match status" value="1"/>
</dbReference>
<organism evidence="5 6">
    <name type="scientific">Cutaneotrichosporon cavernicola</name>
    <dbReference type="NCBI Taxonomy" id="279322"/>
    <lineage>
        <taxon>Eukaryota</taxon>
        <taxon>Fungi</taxon>
        <taxon>Dikarya</taxon>
        <taxon>Basidiomycota</taxon>
        <taxon>Agaricomycotina</taxon>
        <taxon>Tremellomycetes</taxon>
        <taxon>Trichosporonales</taxon>
        <taxon>Trichosporonaceae</taxon>
        <taxon>Cutaneotrichosporon</taxon>
    </lineage>
</organism>
<dbReference type="GO" id="GO:1990316">
    <property type="term" value="C:Atg1/ULK1 kinase complex"/>
    <property type="evidence" value="ECO:0007669"/>
    <property type="project" value="TreeGrafter"/>
</dbReference>
<dbReference type="AlphaFoldDB" id="A0AA48I1Z4"/>
<dbReference type="KEGG" id="ccac:CcaHIS019_0108120"/>
<reference evidence="5" key="1">
    <citation type="journal article" date="2023" name="BMC Genomics">
        <title>Chromosome-level genome assemblies of Cutaneotrichosporon spp. (Trichosporonales, Basidiomycota) reveal imbalanced evolution between nucleotide sequences and chromosome synteny.</title>
        <authorList>
            <person name="Kobayashi Y."/>
            <person name="Kayamori A."/>
            <person name="Aoki K."/>
            <person name="Shiwa Y."/>
            <person name="Matsutani M."/>
            <person name="Fujita N."/>
            <person name="Sugita T."/>
            <person name="Iwasaki W."/>
            <person name="Tanaka N."/>
            <person name="Takashima M."/>
        </authorList>
    </citation>
    <scope>NUCLEOTIDE SEQUENCE</scope>
    <source>
        <strain evidence="5">HIS019</strain>
    </source>
</reference>
<keyword evidence="3" id="KW-0072">Autophagy</keyword>
<sequence>MDAVNHIKLRVERSTAPAVLRALLSSIFFQRTLDAIEPATLDILDTHVAVSSTTLTSAPASAVGKAAGAPMPVETGIQREISAKVIEFTRTFVDTRQDGGEIAVVFMQRKNRKGWFAVTEALVPWEEHLITFTFVTRATQNPLPGAILQVLTFCAKHKASVPPLLGTPDQNNLSHEIILSPPPPAEFFNPPTSPRAAERLYSPRPAQDPTTTTTTATARGDLAPVFAPVPLSARSPGYERLSNSPMTAISDAGTSAMGYLGQAKDGLLAVGAKAGWRARSGQ</sequence>
<evidence type="ECO:0000256" key="1">
    <source>
        <dbReference type="ARBA" id="ARBA00007130"/>
    </source>
</evidence>
<evidence type="ECO:0000256" key="4">
    <source>
        <dbReference type="SAM" id="MobiDB-lite"/>
    </source>
</evidence>